<keyword evidence="3" id="KW-0677">Repeat</keyword>
<reference evidence="8 9" key="1">
    <citation type="journal article" date="2018" name="Nat. Ecol. Evol.">
        <title>Shark genomes provide insights into elasmobranch evolution and the origin of vertebrates.</title>
        <authorList>
            <person name="Hara Y"/>
            <person name="Yamaguchi K"/>
            <person name="Onimaru K"/>
            <person name="Kadota M"/>
            <person name="Koyanagi M"/>
            <person name="Keeley SD"/>
            <person name="Tatsumi K"/>
            <person name="Tanaka K"/>
            <person name="Motone F"/>
            <person name="Kageyama Y"/>
            <person name="Nozu R"/>
            <person name="Adachi N"/>
            <person name="Nishimura O"/>
            <person name="Nakagawa R"/>
            <person name="Tanegashima C"/>
            <person name="Kiyatake I"/>
            <person name="Matsumoto R"/>
            <person name="Murakumo K"/>
            <person name="Nishida K"/>
            <person name="Terakita A"/>
            <person name="Kuratani S"/>
            <person name="Sato K"/>
            <person name="Hyodo S Kuraku.S."/>
        </authorList>
    </citation>
    <scope>NUCLEOTIDE SEQUENCE [LARGE SCALE GENOMIC DNA]</scope>
</reference>
<dbReference type="CDD" id="cd09141">
    <property type="entry name" value="PLDc_vPLD1_2_yPLD_like_2"/>
    <property type="match status" value="1"/>
</dbReference>
<comment type="caution">
    <text evidence="8">The sequence shown here is derived from an EMBL/GenBank/DDBJ whole genome shotgun (WGS) entry which is preliminary data.</text>
</comment>
<comment type="catalytic activity">
    <reaction evidence="1">
        <text>a 1,2-diacyl-sn-glycero-3-phosphocholine + H2O = a 1,2-diacyl-sn-glycero-3-phosphate + choline + H(+)</text>
        <dbReference type="Rhea" id="RHEA:14445"/>
        <dbReference type="ChEBI" id="CHEBI:15354"/>
        <dbReference type="ChEBI" id="CHEBI:15377"/>
        <dbReference type="ChEBI" id="CHEBI:15378"/>
        <dbReference type="ChEBI" id="CHEBI:57643"/>
        <dbReference type="ChEBI" id="CHEBI:58608"/>
        <dbReference type="EC" id="3.1.4.4"/>
    </reaction>
</comment>
<evidence type="ECO:0000256" key="6">
    <source>
        <dbReference type="ARBA" id="ARBA00023098"/>
    </source>
</evidence>
<feature type="domain" description="PLD phosphodiesterase" evidence="7">
    <location>
        <begin position="118"/>
        <end position="145"/>
    </location>
</feature>
<evidence type="ECO:0000313" key="9">
    <source>
        <dbReference type="Proteomes" id="UP000288216"/>
    </source>
</evidence>
<evidence type="ECO:0000256" key="3">
    <source>
        <dbReference type="ARBA" id="ARBA00022737"/>
    </source>
</evidence>
<dbReference type="PROSITE" id="PS50035">
    <property type="entry name" value="PLD"/>
    <property type="match status" value="1"/>
</dbReference>
<evidence type="ECO:0000256" key="2">
    <source>
        <dbReference type="ARBA" id="ARBA00012027"/>
    </source>
</evidence>
<dbReference type="InterPro" id="IPR001736">
    <property type="entry name" value="PLipase_D/transphosphatidylase"/>
</dbReference>
<protein>
    <recommendedName>
        <fullName evidence="2">phospholipase D</fullName>
        <ecNumber evidence="2">3.1.4.4</ecNumber>
    </recommendedName>
</protein>
<dbReference type="SUPFAM" id="SSF56024">
    <property type="entry name" value="Phospholipase D/nuclease"/>
    <property type="match status" value="1"/>
</dbReference>
<dbReference type="EMBL" id="BFAA01019307">
    <property type="protein sequence ID" value="GCB82152.1"/>
    <property type="molecule type" value="Genomic_DNA"/>
</dbReference>
<name>A0A401Q9V3_SCYTO</name>
<evidence type="ECO:0000259" key="7">
    <source>
        <dbReference type="PROSITE" id="PS50035"/>
    </source>
</evidence>
<proteinExistence type="predicted"/>
<evidence type="ECO:0000256" key="5">
    <source>
        <dbReference type="ARBA" id="ARBA00022963"/>
    </source>
</evidence>
<dbReference type="GO" id="GO:0004630">
    <property type="term" value="F:phospholipase D activity"/>
    <property type="evidence" value="ECO:0007669"/>
    <property type="project" value="UniProtKB-EC"/>
</dbReference>
<dbReference type="InterPro" id="IPR025202">
    <property type="entry name" value="PLD-like_dom"/>
</dbReference>
<dbReference type="OMA" id="SMCEIDS"/>
<evidence type="ECO:0000256" key="4">
    <source>
        <dbReference type="ARBA" id="ARBA00022801"/>
    </source>
</evidence>
<dbReference type="GO" id="GO:0060627">
    <property type="term" value="P:regulation of vesicle-mediated transport"/>
    <property type="evidence" value="ECO:0007669"/>
    <property type="project" value="TreeGrafter"/>
</dbReference>
<dbReference type="OrthoDB" id="14911at2759"/>
<dbReference type="InterPro" id="IPR015679">
    <property type="entry name" value="PLipase_D_fam"/>
</dbReference>
<dbReference type="SMART" id="SM00155">
    <property type="entry name" value="PLDc"/>
    <property type="match status" value="1"/>
</dbReference>
<dbReference type="STRING" id="75743.A0A401Q9V3"/>
<dbReference type="Proteomes" id="UP000288216">
    <property type="component" value="Unassembled WGS sequence"/>
</dbReference>
<keyword evidence="4" id="KW-0378">Hydrolase</keyword>
<dbReference type="GO" id="GO:0009395">
    <property type="term" value="P:phospholipid catabolic process"/>
    <property type="evidence" value="ECO:0007669"/>
    <property type="project" value="TreeGrafter"/>
</dbReference>
<accession>A0A401Q9V3</accession>
<keyword evidence="5" id="KW-0442">Lipid degradation</keyword>
<dbReference type="EC" id="3.1.4.4" evidence="2"/>
<evidence type="ECO:0000256" key="1">
    <source>
        <dbReference type="ARBA" id="ARBA00000798"/>
    </source>
</evidence>
<dbReference type="PANTHER" id="PTHR18896">
    <property type="entry name" value="PHOSPHOLIPASE D"/>
    <property type="match status" value="1"/>
</dbReference>
<keyword evidence="6" id="KW-0443">Lipid metabolism</keyword>
<keyword evidence="9" id="KW-1185">Reference proteome</keyword>
<sequence>FQVLRSVECWSAGSSEHSIYNAYLHVIRDSQHFVYIENQFFITCSDESSIYNQIGDVIVERILKAHRAKKRYRVYIVLPLLPGFQGDMSTGVGDDWVNYISFCGLRTHAELNNSLVSELIYIHSKMMIVDDRQVIIGSANINDRSLLGKRDSEMAVLVEDTEMETSVMDGEEYQAGRFAHRLRLQCFKIHLGLHDDQMGDVEDPVSDRCFQETWNAVATINSTIYDQVFKPLPSNSAPSLVELREFVAVPGLVTEDPEEAREKLRNVHGFLVQYPLYFLCEEHLLPPLNSREGMVPLEVWT</sequence>
<evidence type="ECO:0000313" key="8">
    <source>
        <dbReference type="EMBL" id="GCB82152.1"/>
    </source>
</evidence>
<organism evidence="8 9">
    <name type="scientific">Scyliorhinus torazame</name>
    <name type="common">Cloudy catshark</name>
    <name type="synonym">Catulus torazame</name>
    <dbReference type="NCBI Taxonomy" id="75743"/>
    <lineage>
        <taxon>Eukaryota</taxon>
        <taxon>Metazoa</taxon>
        <taxon>Chordata</taxon>
        <taxon>Craniata</taxon>
        <taxon>Vertebrata</taxon>
        <taxon>Chondrichthyes</taxon>
        <taxon>Elasmobranchii</taxon>
        <taxon>Galeomorphii</taxon>
        <taxon>Galeoidea</taxon>
        <taxon>Carcharhiniformes</taxon>
        <taxon>Scyliorhinidae</taxon>
        <taxon>Scyliorhinus</taxon>
    </lineage>
</organism>
<dbReference type="Pfam" id="PF13091">
    <property type="entry name" value="PLDc_2"/>
    <property type="match status" value="1"/>
</dbReference>
<gene>
    <name evidence="8" type="ORF">scyTo_0021540</name>
</gene>
<dbReference type="Gene3D" id="3.30.870.10">
    <property type="entry name" value="Endonuclease Chain A"/>
    <property type="match status" value="2"/>
</dbReference>
<dbReference type="AlphaFoldDB" id="A0A401Q9V3"/>
<dbReference type="PANTHER" id="PTHR18896:SF76">
    <property type="entry name" value="PHOSPHOLIPASE"/>
    <property type="match status" value="1"/>
</dbReference>
<feature type="non-terminal residue" evidence="8">
    <location>
        <position position="1"/>
    </location>
</feature>